<dbReference type="Pfam" id="PF00293">
    <property type="entry name" value="NUDIX"/>
    <property type="match status" value="1"/>
</dbReference>
<keyword evidence="5" id="KW-0460">Magnesium</keyword>
<comment type="caution">
    <text evidence="8">The sequence shown here is derived from an EMBL/GenBank/DDBJ whole genome shotgun (WGS) entry which is preliminary data.</text>
</comment>
<proteinExistence type="predicted"/>
<evidence type="ECO:0000256" key="1">
    <source>
        <dbReference type="ARBA" id="ARBA00001936"/>
    </source>
</evidence>
<comment type="cofactor">
    <cofactor evidence="2">
        <name>Mg(2+)</name>
        <dbReference type="ChEBI" id="CHEBI:18420"/>
    </cofactor>
</comment>
<sequence length="225" mass="24740">MSARTELAKVIATHEQSKGSTTKLSKDWVFAQLDANSVRKAAVLILFGSATAEAVGENSKAQDLDLLFVERASTLRKHAGQVAFPGGGVDPEDGSAVAAALREAWEETGVQTSGIEVLGQLTETELPVSSFLVTPVIGWWHTESKVYAADLRESADVFRVPVAHLLNPHNRLTAVVRRGAQRFKSPAFEYEGHLIWGFTAIVLDRLFDELGWNKPWNRQREIMMG</sequence>
<keyword evidence="9" id="KW-1185">Reference proteome</keyword>
<evidence type="ECO:0000256" key="5">
    <source>
        <dbReference type="ARBA" id="ARBA00022842"/>
    </source>
</evidence>
<dbReference type="EMBL" id="BMKX01000003">
    <property type="protein sequence ID" value="GGJ59966.1"/>
    <property type="molecule type" value="Genomic_DNA"/>
</dbReference>
<dbReference type="InterPro" id="IPR045121">
    <property type="entry name" value="CoAse"/>
</dbReference>
<dbReference type="PANTHER" id="PTHR12992">
    <property type="entry name" value="NUDIX HYDROLASE"/>
    <property type="match status" value="1"/>
</dbReference>
<evidence type="ECO:0000313" key="8">
    <source>
        <dbReference type="EMBL" id="GGJ59966.1"/>
    </source>
</evidence>
<evidence type="ECO:0000256" key="2">
    <source>
        <dbReference type="ARBA" id="ARBA00001946"/>
    </source>
</evidence>
<evidence type="ECO:0000259" key="7">
    <source>
        <dbReference type="PROSITE" id="PS51462"/>
    </source>
</evidence>
<dbReference type="PROSITE" id="PS51462">
    <property type="entry name" value="NUDIX"/>
    <property type="match status" value="1"/>
</dbReference>
<dbReference type="InterPro" id="IPR015797">
    <property type="entry name" value="NUDIX_hydrolase-like_dom_sf"/>
</dbReference>
<dbReference type="GeneID" id="303304211"/>
<accession>A0ABQ2DJN9</accession>
<evidence type="ECO:0000256" key="4">
    <source>
        <dbReference type="ARBA" id="ARBA00022801"/>
    </source>
</evidence>
<organism evidence="8 9">
    <name type="scientific">Glutamicibacter ardleyensis</name>
    <dbReference type="NCBI Taxonomy" id="225894"/>
    <lineage>
        <taxon>Bacteria</taxon>
        <taxon>Bacillati</taxon>
        <taxon>Actinomycetota</taxon>
        <taxon>Actinomycetes</taxon>
        <taxon>Micrococcales</taxon>
        <taxon>Micrococcaceae</taxon>
        <taxon>Glutamicibacter</taxon>
    </lineage>
</organism>
<dbReference type="Proteomes" id="UP000606115">
    <property type="component" value="Unassembled WGS sequence"/>
</dbReference>
<dbReference type="RefSeq" id="WP_096257036.1">
    <property type="nucleotide sequence ID" value="NZ_BMKX01000003.1"/>
</dbReference>
<dbReference type="CDD" id="cd03426">
    <property type="entry name" value="NUDIX_CoAse_Nudt7"/>
    <property type="match status" value="1"/>
</dbReference>
<keyword evidence="3" id="KW-0479">Metal-binding</keyword>
<evidence type="ECO:0000256" key="6">
    <source>
        <dbReference type="ARBA" id="ARBA00023211"/>
    </source>
</evidence>
<keyword evidence="6" id="KW-0464">Manganese</keyword>
<comment type="cofactor">
    <cofactor evidence="1">
        <name>Mn(2+)</name>
        <dbReference type="ChEBI" id="CHEBI:29035"/>
    </cofactor>
</comment>
<protein>
    <submittedName>
        <fullName evidence="8">Coenzyme A pyrophosphatase</fullName>
    </submittedName>
</protein>
<dbReference type="Gene3D" id="3.90.79.10">
    <property type="entry name" value="Nucleoside Triphosphate Pyrophosphohydrolase"/>
    <property type="match status" value="1"/>
</dbReference>
<evidence type="ECO:0000256" key="3">
    <source>
        <dbReference type="ARBA" id="ARBA00022723"/>
    </source>
</evidence>
<gene>
    <name evidence="8" type="ORF">GCM10007173_18450</name>
</gene>
<feature type="domain" description="Nudix hydrolase" evidence="7">
    <location>
        <begin position="37"/>
        <end position="185"/>
    </location>
</feature>
<name>A0ABQ2DJN9_9MICC</name>
<dbReference type="SUPFAM" id="SSF55811">
    <property type="entry name" value="Nudix"/>
    <property type="match status" value="1"/>
</dbReference>
<keyword evidence="4" id="KW-0378">Hydrolase</keyword>
<dbReference type="PANTHER" id="PTHR12992:SF11">
    <property type="entry name" value="MITOCHONDRIAL COENZYME A DIPHOSPHATASE NUDT8"/>
    <property type="match status" value="1"/>
</dbReference>
<dbReference type="InterPro" id="IPR000086">
    <property type="entry name" value="NUDIX_hydrolase_dom"/>
</dbReference>
<reference evidence="9" key="1">
    <citation type="journal article" date="2019" name="Int. J. Syst. Evol. Microbiol.">
        <title>The Global Catalogue of Microorganisms (GCM) 10K type strain sequencing project: providing services to taxonomists for standard genome sequencing and annotation.</title>
        <authorList>
            <consortium name="The Broad Institute Genomics Platform"/>
            <consortium name="The Broad Institute Genome Sequencing Center for Infectious Disease"/>
            <person name="Wu L."/>
            <person name="Ma J."/>
        </authorList>
    </citation>
    <scope>NUCLEOTIDE SEQUENCE [LARGE SCALE GENOMIC DNA]</scope>
    <source>
        <strain evidence="9">CGMCC 1.3685</strain>
    </source>
</reference>
<evidence type="ECO:0000313" key="9">
    <source>
        <dbReference type="Proteomes" id="UP000606115"/>
    </source>
</evidence>